<dbReference type="Pfam" id="PF00069">
    <property type="entry name" value="Pkinase"/>
    <property type="match status" value="1"/>
</dbReference>
<dbReference type="AlphaFoldDB" id="A0AAP8E3L0"/>
<feature type="binding site" evidence="5">
    <location>
        <position position="48"/>
    </location>
    <ligand>
        <name>ATP</name>
        <dbReference type="ChEBI" id="CHEBI:30616"/>
    </ligand>
</feature>
<keyword evidence="2 5" id="KW-0547">Nucleotide-binding</keyword>
<name>A0AAP8E3L0_9LACT</name>
<keyword evidence="1" id="KW-0808">Transferase</keyword>
<evidence type="ECO:0000313" key="8">
    <source>
        <dbReference type="Proteomes" id="UP000225275"/>
    </source>
</evidence>
<dbReference type="InterPro" id="IPR020635">
    <property type="entry name" value="Tyr_kinase_cat_dom"/>
</dbReference>
<accession>A0AAP8E3L0</accession>
<comment type="caution">
    <text evidence="7">The sequence shown here is derived from an EMBL/GenBank/DDBJ whole genome shotgun (WGS) entry which is preliminary data.</text>
</comment>
<evidence type="ECO:0000256" key="2">
    <source>
        <dbReference type="ARBA" id="ARBA00022741"/>
    </source>
</evidence>
<dbReference type="GO" id="GO:0004674">
    <property type="term" value="F:protein serine/threonine kinase activity"/>
    <property type="evidence" value="ECO:0007669"/>
    <property type="project" value="InterPro"/>
</dbReference>
<dbReference type="PROSITE" id="PS00107">
    <property type="entry name" value="PROTEIN_KINASE_ATP"/>
    <property type="match status" value="1"/>
</dbReference>
<evidence type="ECO:0000256" key="3">
    <source>
        <dbReference type="ARBA" id="ARBA00022777"/>
    </source>
</evidence>
<dbReference type="EMBL" id="MTJS01000001">
    <property type="protein sequence ID" value="PFG90297.1"/>
    <property type="molecule type" value="Genomic_DNA"/>
</dbReference>
<dbReference type="GO" id="GO:0005829">
    <property type="term" value="C:cytosol"/>
    <property type="evidence" value="ECO:0007669"/>
    <property type="project" value="TreeGrafter"/>
</dbReference>
<proteinExistence type="predicted"/>
<gene>
    <name evidence="7" type="ORF">BW154_01600</name>
</gene>
<evidence type="ECO:0000256" key="4">
    <source>
        <dbReference type="ARBA" id="ARBA00022840"/>
    </source>
</evidence>
<sequence length="391" mass="46335">MVVKDGDVVRFFREKDYIMVNNDLGSGSFGKTVVIRDSFIDELFVAKKYEPIFEDQISKEKFFKSFLDEIKILFKLNHKNIVRIYNYYPFENVQTGYIIMEYIQGKRIDEYMLEDIQPFGSDDLDNLFIQLVEGFNYIEKHNIVHRDIREGNILVDENGIVKIIDFGIGKIASGDDNGQNYDSLRTEINRDGSDRLPQEYYQKEYTSKTDMFYLGELFNRLMNKINLFTEDMFSYRDILNKMMESKPEERYDNFEEIINEFSKTKFNELNVTEDDKRIYQKFSDRLSNKLSFFTEKPDFINDANIFISNLEKVLIKNLFEDYVQDNFSLIHAVVNSDFTYKTSPKEPIEDVREFLDWLKGSSRETQSLILENIISKLSTKPIDYDLAELPF</sequence>
<keyword evidence="3" id="KW-0418">Kinase</keyword>
<dbReference type="GO" id="GO:0004713">
    <property type="term" value="F:protein tyrosine kinase activity"/>
    <property type="evidence" value="ECO:0007669"/>
    <property type="project" value="InterPro"/>
</dbReference>
<dbReference type="GO" id="GO:0005524">
    <property type="term" value="F:ATP binding"/>
    <property type="evidence" value="ECO:0007669"/>
    <property type="project" value="UniProtKB-UniRule"/>
</dbReference>
<dbReference type="GO" id="GO:0000407">
    <property type="term" value="C:phagophore assembly site"/>
    <property type="evidence" value="ECO:0007669"/>
    <property type="project" value="TreeGrafter"/>
</dbReference>
<evidence type="ECO:0000259" key="6">
    <source>
        <dbReference type="PROSITE" id="PS50011"/>
    </source>
</evidence>
<dbReference type="RefSeq" id="WP_098393136.1">
    <property type="nucleotide sequence ID" value="NZ_CP035757.1"/>
</dbReference>
<dbReference type="InterPro" id="IPR011009">
    <property type="entry name" value="Kinase-like_dom_sf"/>
</dbReference>
<dbReference type="InterPro" id="IPR000719">
    <property type="entry name" value="Prot_kinase_dom"/>
</dbReference>
<reference evidence="7" key="1">
    <citation type="submission" date="2017-01" db="EMBL/GenBank/DDBJ databases">
        <authorList>
            <person name="Lo R."/>
        </authorList>
    </citation>
    <scope>NUCLEOTIDE SEQUENCE</scope>
    <source>
        <strain evidence="7">537</strain>
    </source>
</reference>
<feature type="domain" description="Protein kinase" evidence="6">
    <location>
        <begin position="18"/>
        <end position="355"/>
    </location>
</feature>
<dbReference type="InterPro" id="IPR017441">
    <property type="entry name" value="Protein_kinase_ATP_BS"/>
</dbReference>
<dbReference type="InterPro" id="IPR045269">
    <property type="entry name" value="Atg1-like"/>
</dbReference>
<dbReference type="SMART" id="SM00219">
    <property type="entry name" value="TyrKc"/>
    <property type="match status" value="1"/>
</dbReference>
<dbReference type="Gene3D" id="1.10.510.10">
    <property type="entry name" value="Transferase(Phosphotransferase) domain 1"/>
    <property type="match status" value="1"/>
</dbReference>
<evidence type="ECO:0000256" key="1">
    <source>
        <dbReference type="ARBA" id="ARBA00022679"/>
    </source>
</evidence>
<evidence type="ECO:0000313" key="7">
    <source>
        <dbReference type="EMBL" id="PFG90297.1"/>
    </source>
</evidence>
<dbReference type="GO" id="GO:0016020">
    <property type="term" value="C:membrane"/>
    <property type="evidence" value="ECO:0007669"/>
    <property type="project" value="TreeGrafter"/>
</dbReference>
<keyword evidence="4 5" id="KW-0067">ATP-binding</keyword>
<dbReference type="PROSITE" id="PS50011">
    <property type="entry name" value="PROTEIN_KINASE_DOM"/>
    <property type="match status" value="1"/>
</dbReference>
<dbReference type="PANTHER" id="PTHR24348:SF22">
    <property type="entry name" value="NON-SPECIFIC SERINE_THREONINE PROTEIN KINASE"/>
    <property type="match status" value="1"/>
</dbReference>
<reference evidence="7" key="2">
    <citation type="journal article" date="2018" name="Food Control">
        <title>Characterization of Lactococcus lactis isolates from herbs, fruits and vegetables for use as biopreservatives against Listeria monocytogenes in cheese.</title>
        <authorList>
            <person name="Ho V."/>
            <person name="Lo R."/>
            <person name="Bansal N."/>
            <person name="Turner M.S."/>
        </authorList>
    </citation>
    <scope>NUCLEOTIDE SEQUENCE</scope>
    <source>
        <strain evidence="7">537</strain>
    </source>
</reference>
<dbReference type="InterPro" id="IPR008266">
    <property type="entry name" value="Tyr_kinase_AS"/>
</dbReference>
<dbReference type="PANTHER" id="PTHR24348">
    <property type="entry name" value="SERINE/THREONINE-PROTEIN KINASE UNC-51-RELATED"/>
    <property type="match status" value="1"/>
</dbReference>
<organism evidence="7 8">
    <name type="scientific">Lactococcus lactis</name>
    <dbReference type="NCBI Taxonomy" id="1358"/>
    <lineage>
        <taxon>Bacteria</taxon>
        <taxon>Bacillati</taxon>
        <taxon>Bacillota</taxon>
        <taxon>Bacilli</taxon>
        <taxon>Lactobacillales</taxon>
        <taxon>Streptococcaceae</taxon>
        <taxon>Lactococcus</taxon>
    </lineage>
</organism>
<protein>
    <recommendedName>
        <fullName evidence="6">Protein kinase domain-containing protein</fullName>
    </recommendedName>
</protein>
<dbReference type="Proteomes" id="UP000225275">
    <property type="component" value="Unassembled WGS sequence"/>
</dbReference>
<dbReference type="GO" id="GO:0005776">
    <property type="term" value="C:autophagosome"/>
    <property type="evidence" value="ECO:0007669"/>
    <property type="project" value="TreeGrafter"/>
</dbReference>
<dbReference type="CDD" id="cd00180">
    <property type="entry name" value="PKc"/>
    <property type="match status" value="1"/>
</dbReference>
<dbReference type="SUPFAM" id="SSF56112">
    <property type="entry name" value="Protein kinase-like (PK-like)"/>
    <property type="match status" value="1"/>
</dbReference>
<dbReference type="PROSITE" id="PS00109">
    <property type="entry name" value="PROTEIN_KINASE_TYR"/>
    <property type="match status" value="1"/>
</dbReference>
<evidence type="ECO:0000256" key="5">
    <source>
        <dbReference type="PROSITE-ProRule" id="PRU10141"/>
    </source>
</evidence>